<dbReference type="Gene3D" id="1.20.1070.10">
    <property type="entry name" value="Rhodopsin 7-helix transmembrane proteins"/>
    <property type="match status" value="1"/>
</dbReference>
<feature type="transmembrane region" description="Helical" evidence="2">
    <location>
        <begin position="117"/>
        <end position="135"/>
    </location>
</feature>
<feature type="transmembrane region" description="Helical" evidence="2">
    <location>
        <begin position="147"/>
        <end position="166"/>
    </location>
</feature>
<accession>A0A6G0XUF7</accession>
<reference evidence="3 4" key="1">
    <citation type="submission" date="2019-07" db="EMBL/GenBank/DDBJ databases">
        <title>Genomics analysis of Aphanomyces spp. identifies a new class of oomycete effector associated with host adaptation.</title>
        <authorList>
            <person name="Gaulin E."/>
        </authorList>
    </citation>
    <scope>NUCLEOTIDE SEQUENCE [LARGE SCALE GENOMIC DNA]</scope>
    <source>
        <strain evidence="3 4">ATCC 201684</strain>
    </source>
</reference>
<evidence type="ECO:0000313" key="3">
    <source>
        <dbReference type="EMBL" id="KAF0744190.1"/>
    </source>
</evidence>
<gene>
    <name evidence="3" type="ORF">Ae201684_001328</name>
</gene>
<keyword evidence="2" id="KW-1133">Transmembrane helix</keyword>
<dbReference type="Proteomes" id="UP000481153">
    <property type="component" value="Unassembled WGS sequence"/>
</dbReference>
<comment type="caution">
    <text evidence="3">The sequence shown here is derived from an EMBL/GenBank/DDBJ whole genome shotgun (WGS) entry which is preliminary data.</text>
</comment>
<sequence length="288" mass="31797">MRDLPLAPPNLLDHPTALAVVGAFNLVKLALWSYYAYVARDPSRPVALRYSCIAKSLVLLINVLASGCVAVGALVVVLPSDSIEGRLRSVFVMRWIDSIVSRPLVLLDLLAVAGTDWPLTIFAMTLEVSFVLLDLQADLCIDAFAFYFNFSLSCVVYLVLLAVVYFEVMAPLKRIGDAARPLLTLFTALLTMRLFYPVRTILLRYRHETIGTIVVDEVATLVTKTLFLAYSTYVAIEYKDQLRVVQSGLALTTPKSAGPQRKTPADKTQLRARWAKPKESTTPAADDA</sequence>
<feature type="region of interest" description="Disordered" evidence="1">
    <location>
        <begin position="253"/>
        <end position="288"/>
    </location>
</feature>
<keyword evidence="4" id="KW-1185">Reference proteome</keyword>
<feature type="transmembrane region" description="Helical" evidence="2">
    <location>
        <begin position="16"/>
        <end position="37"/>
    </location>
</feature>
<evidence type="ECO:0000256" key="1">
    <source>
        <dbReference type="SAM" id="MobiDB-lite"/>
    </source>
</evidence>
<feature type="transmembrane region" description="Helical" evidence="2">
    <location>
        <begin position="57"/>
        <end position="78"/>
    </location>
</feature>
<keyword evidence="2" id="KW-0812">Transmembrane</keyword>
<organism evidence="3 4">
    <name type="scientific">Aphanomyces euteiches</name>
    <dbReference type="NCBI Taxonomy" id="100861"/>
    <lineage>
        <taxon>Eukaryota</taxon>
        <taxon>Sar</taxon>
        <taxon>Stramenopiles</taxon>
        <taxon>Oomycota</taxon>
        <taxon>Saprolegniomycetes</taxon>
        <taxon>Saprolegniales</taxon>
        <taxon>Verrucalvaceae</taxon>
        <taxon>Aphanomyces</taxon>
    </lineage>
</organism>
<dbReference type="VEuPathDB" id="FungiDB:AeMF1_016873"/>
<protein>
    <submittedName>
        <fullName evidence="3">Uncharacterized protein</fullName>
    </submittedName>
</protein>
<proteinExistence type="predicted"/>
<keyword evidence="2" id="KW-0472">Membrane</keyword>
<dbReference type="SUPFAM" id="SSF81321">
    <property type="entry name" value="Family A G protein-coupled receptor-like"/>
    <property type="match status" value="1"/>
</dbReference>
<dbReference type="AlphaFoldDB" id="A0A6G0XUF7"/>
<feature type="transmembrane region" description="Helical" evidence="2">
    <location>
        <begin position="178"/>
        <end position="196"/>
    </location>
</feature>
<evidence type="ECO:0000256" key="2">
    <source>
        <dbReference type="SAM" id="Phobius"/>
    </source>
</evidence>
<name>A0A6G0XUF7_9STRA</name>
<evidence type="ECO:0000313" key="4">
    <source>
        <dbReference type="Proteomes" id="UP000481153"/>
    </source>
</evidence>
<dbReference type="EMBL" id="VJMJ01000010">
    <property type="protein sequence ID" value="KAF0744190.1"/>
    <property type="molecule type" value="Genomic_DNA"/>
</dbReference>